<evidence type="ECO:0000313" key="4">
    <source>
        <dbReference type="Proteomes" id="UP001056539"/>
    </source>
</evidence>
<dbReference type="Pfam" id="PF02811">
    <property type="entry name" value="PHP"/>
    <property type="match status" value="1"/>
</dbReference>
<dbReference type="PANTHER" id="PTHR32294">
    <property type="entry name" value="DNA POLYMERASE III SUBUNIT ALPHA"/>
    <property type="match status" value="1"/>
</dbReference>
<dbReference type="GO" id="GO:0008408">
    <property type="term" value="F:3'-5' exonuclease activity"/>
    <property type="evidence" value="ECO:0007669"/>
    <property type="project" value="InterPro"/>
</dbReference>
<name>A0AAX3BEH4_9SPIR</name>
<dbReference type="InterPro" id="IPR004013">
    <property type="entry name" value="PHP_dom"/>
</dbReference>
<proteinExistence type="predicted"/>
<gene>
    <name evidence="3" type="ORF">KDW03_01570</name>
</gene>
<dbReference type="InterPro" id="IPR004805">
    <property type="entry name" value="DnaE2/DnaE/PolC"/>
</dbReference>
<feature type="domain" description="PHP" evidence="1">
    <location>
        <begin position="17"/>
        <end position="124"/>
    </location>
</feature>
<dbReference type="AlphaFoldDB" id="A0AAX3BEH4"/>
<dbReference type="EMBL" id="CP073355">
    <property type="protein sequence ID" value="URA10518.1"/>
    <property type="molecule type" value="Genomic_DNA"/>
</dbReference>
<reference evidence="3" key="2">
    <citation type="submission" date="2022-06" db="EMBL/GenBank/DDBJ databases">
        <title>Thermospira aquatica gen. nov., sp. nov.</title>
        <authorList>
            <person name="Ben Ali Gam Z."/>
            <person name="Labat M."/>
        </authorList>
    </citation>
    <scope>NUCLEOTIDE SEQUENCE</scope>
    <source>
        <strain evidence="3">F1F22</strain>
    </source>
</reference>
<evidence type="ECO:0000259" key="1">
    <source>
        <dbReference type="Pfam" id="PF02811"/>
    </source>
</evidence>
<reference evidence="3" key="1">
    <citation type="submission" date="2021-04" db="EMBL/GenBank/DDBJ databases">
        <authorList>
            <person name="Postec A."/>
        </authorList>
    </citation>
    <scope>NUCLEOTIDE SEQUENCE</scope>
    <source>
        <strain evidence="3">F1F22</strain>
    </source>
</reference>
<dbReference type="KEGG" id="taqu:KDW03_01570"/>
<keyword evidence="4" id="KW-1185">Reference proteome</keyword>
<dbReference type="Gene3D" id="3.20.20.140">
    <property type="entry name" value="Metal-dependent hydrolases"/>
    <property type="match status" value="1"/>
</dbReference>
<dbReference type="Pfam" id="PF14579">
    <property type="entry name" value="HHH_6"/>
    <property type="match status" value="1"/>
</dbReference>
<dbReference type="GO" id="GO:0006260">
    <property type="term" value="P:DNA replication"/>
    <property type="evidence" value="ECO:0007669"/>
    <property type="project" value="InterPro"/>
</dbReference>
<dbReference type="Proteomes" id="UP001056539">
    <property type="component" value="Chromosome"/>
</dbReference>
<accession>A0AAX3BEH4</accession>
<protein>
    <submittedName>
        <fullName evidence="3">PHP domain-containing protein</fullName>
    </submittedName>
</protein>
<dbReference type="InterPro" id="IPR029460">
    <property type="entry name" value="DNAPol_HHH"/>
</dbReference>
<evidence type="ECO:0000259" key="2">
    <source>
        <dbReference type="Pfam" id="PF14579"/>
    </source>
</evidence>
<organism evidence="3 4">
    <name type="scientific">Thermospira aquatica</name>
    <dbReference type="NCBI Taxonomy" id="2828656"/>
    <lineage>
        <taxon>Bacteria</taxon>
        <taxon>Pseudomonadati</taxon>
        <taxon>Spirochaetota</taxon>
        <taxon>Spirochaetia</taxon>
        <taxon>Brevinematales</taxon>
        <taxon>Thermospiraceae</taxon>
        <taxon>Thermospira</taxon>
    </lineage>
</organism>
<sequence>MLWTHLVLSFESRPSYGTLSQIASLYREWGWEAICLCERYSTRHFASLGLVARNYQLKPIYGVEILTHALGTTRAFPALLLARDEKGLQNLYELVGWVCRNKKRVVPPRVLEEYREGLFLLVGEELEEDDDHVEKSIHYYENVWGKNWWVVCQYTEEKPIEKIRRLVSVISAFSLRGVASVPQKWGEDLLWSYEDVASLFHNHLDFVEAVTDLLSSMKKMMPFPGMSFEKETYVQKSVCGEKWLTQLTQRVIGKLLWYREPFLVKSVPVDIRQWFCHIQRKKKKIQPFLFEIRRGRFILAFSSQTSGRLRSWLAKRYEGHIGCVSFRGGEYNFLVTSFPVKEGFSLVGEADGIPLIQTTRDALFFEGVVFLRFESHWLWDILCQLYAMGKPPEWHFPLVLRWLDHPLLLELGVSFRRRHVFHHFGEVLRFFSRGMKPFLKGPFLYQEDAVMYLSRFVSLDEARNFMTSLRKEDDKWVEQKRALEASLPEEEKHSRYWHAILEEGRYLLPRREEWLRWYPLALFVLGLQEDFAAFTVACLNQFHHVHQQNRILLYARLVWDVEILPVCVNHSDLEDKLEDGKVRLGFRHLTSIPFHIREEIVRAQPYRDLFDFLAKHPHLGKKSLQEWIRLGLLDDLQPDNGYKLVIVEGERKSRGDSLFDEASLWEANKHYYTPVEYLPLSFADVTGLYAFEHPLDRYAEKLLSFRRYRLRESENVRFGVYVAVPVGIHGGRNGVWYELVDESGWRQVFFQGSPPFSPELYRPYIWRIVLNNERLEVVDFFVFDVQD</sequence>
<dbReference type="RefSeq" id="WP_271435646.1">
    <property type="nucleotide sequence ID" value="NZ_CP073355.1"/>
</dbReference>
<feature type="domain" description="DNA polymerase helix-hairpin-helix motif" evidence="2">
    <location>
        <begin position="561"/>
        <end position="639"/>
    </location>
</feature>
<evidence type="ECO:0000313" key="3">
    <source>
        <dbReference type="EMBL" id="URA10518.1"/>
    </source>
</evidence>